<reference evidence="3 4" key="1">
    <citation type="submission" date="2019-03" db="EMBL/GenBank/DDBJ databases">
        <title>Genome Sequencing and Assembly of Various Microbes Isolated from Partially Reclaimed Soil and Acid Mine Drainage (AMD) Site.</title>
        <authorList>
            <person name="Steinbock B."/>
            <person name="Bechtold R."/>
            <person name="Sevigny J.L."/>
            <person name="Thomas D."/>
            <person name="Cuthill L.R."/>
            <person name="Aveiro Johannsen E.J."/>
            <person name="Thomas K."/>
            <person name="Ghosh A."/>
        </authorList>
    </citation>
    <scope>NUCLEOTIDE SEQUENCE [LARGE SCALE GENOMIC DNA]</scope>
    <source>
        <strain evidence="3 4">S-A1</strain>
    </source>
</reference>
<name>A0A4R5Y129_9MICC</name>
<evidence type="ECO:0000259" key="2">
    <source>
        <dbReference type="Pfam" id="PF00557"/>
    </source>
</evidence>
<dbReference type="AlphaFoldDB" id="A0A4R5Y129"/>
<evidence type="ECO:0000313" key="3">
    <source>
        <dbReference type="EMBL" id="TDL37206.1"/>
    </source>
</evidence>
<protein>
    <submittedName>
        <fullName evidence="3">M24 family metallopeptidase</fullName>
    </submittedName>
</protein>
<sequence>MTQTTAAAAPPAVPASATGQAGFTAARDARVAPASAADREVKRRRVLDILDAAGRDSLLLTTHTALTWYLDGSRVHISLAGDPIAAVLVDRTGDHLVTFNNEAARIAAEELPAGVSLHTVPWYGNLHEAAAAVGMSAAAGQQPLAEAEVAAELRAARQQLLPGESARYARLSGELAAIMTDVLSAARPDTTEFGLVSQLAERVVAAGAEPLVLLCNGSSRSDFRHPLATHSPLGRRAMAVVCARRDGLVANITRWVRFDAGTAEERDAEARIAAVEADIFDATVPGARLDRIFTEIKAAYVHHGFGMDQWEQHHQGGPAGYAGRDPRVTSSATDTVVLGQTFTWNPSGPRVKIEDTVQLTESGLQVLTVDPRWPSTAVNGLQRPVTLQL</sequence>
<dbReference type="SUPFAM" id="SSF55920">
    <property type="entry name" value="Creatinase/aminopeptidase"/>
    <property type="match status" value="1"/>
</dbReference>
<evidence type="ECO:0000313" key="4">
    <source>
        <dbReference type="Proteomes" id="UP000294621"/>
    </source>
</evidence>
<dbReference type="InterPro" id="IPR000994">
    <property type="entry name" value="Pept_M24"/>
</dbReference>
<feature type="region of interest" description="Disordered" evidence="1">
    <location>
        <begin position="1"/>
        <end position="20"/>
    </location>
</feature>
<dbReference type="OrthoDB" id="4850044at2"/>
<dbReference type="RefSeq" id="WP_133348904.1">
    <property type="nucleotide sequence ID" value="NZ_SMZQ01000005.1"/>
</dbReference>
<dbReference type="Gene3D" id="3.90.230.10">
    <property type="entry name" value="Creatinase/methionine aminopeptidase superfamily"/>
    <property type="match status" value="1"/>
</dbReference>
<accession>A0A4R5Y129</accession>
<dbReference type="PANTHER" id="PTHR46112">
    <property type="entry name" value="AMINOPEPTIDASE"/>
    <property type="match status" value="1"/>
</dbReference>
<proteinExistence type="predicted"/>
<feature type="compositionally biased region" description="Low complexity" evidence="1">
    <location>
        <begin position="1"/>
        <end position="18"/>
    </location>
</feature>
<comment type="caution">
    <text evidence="3">The sequence shown here is derived from an EMBL/GenBank/DDBJ whole genome shotgun (WGS) entry which is preliminary data.</text>
</comment>
<dbReference type="InterPro" id="IPR036005">
    <property type="entry name" value="Creatinase/aminopeptidase-like"/>
</dbReference>
<dbReference type="Pfam" id="PF00557">
    <property type="entry name" value="Peptidase_M24"/>
    <property type="match status" value="1"/>
</dbReference>
<evidence type="ECO:0000256" key="1">
    <source>
        <dbReference type="SAM" id="MobiDB-lite"/>
    </source>
</evidence>
<dbReference type="Proteomes" id="UP000294621">
    <property type="component" value="Unassembled WGS sequence"/>
</dbReference>
<organism evidence="3 4">
    <name type="scientific">Arthrobacter nitrophenolicus</name>
    <dbReference type="NCBI Taxonomy" id="683150"/>
    <lineage>
        <taxon>Bacteria</taxon>
        <taxon>Bacillati</taxon>
        <taxon>Actinomycetota</taxon>
        <taxon>Actinomycetes</taxon>
        <taxon>Micrococcales</taxon>
        <taxon>Micrococcaceae</taxon>
        <taxon>Arthrobacter</taxon>
    </lineage>
</organism>
<dbReference type="PANTHER" id="PTHR46112:SF2">
    <property type="entry name" value="XAA-PRO AMINOPEPTIDASE P-RELATED"/>
    <property type="match status" value="1"/>
</dbReference>
<dbReference type="EMBL" id="SMZQ01000005">
    <property type="protein sequence ID" value="TDL37206.1"/>
    <property type="molecule type" value="Genomic_DNA"/>
</dbReference>
<feature type="domain" description="Peptidase M24" evidence="2">
    <location>
        <begin position="176"/>
        <end position="361"/>
    </location>
</feature>
<dbReference type="InterPro" id="IPR050659">
    <property type="entry name" value="Peptidase_M24B"/>
</dbReference>
<gene>
    <name evidence="3" type="ORF">E2R57_10630</name>
</gene>